<comment type="caution">
    <text evidence="10">The sequence shown here is derived from an EMBL/GenBank/DDBJ whole genome shotgun (WGS) entry which is preliminary data.</text>
</comment>
<dbReference type="Proteomes" id="UP000663829">
    <property type="component" value="Unassembled WGS sequence"/>
</dbReference>
<feature type="compositionally biased region" description="Polar residues" evidence="8">
    <location>
        <begin position="1206"/>
        <end position="1232"/>
    </location>
</feature>
<proteinExistence type="predicted"/>
<dbReference type="OrthoDB" id="2420415at2759"/>
<keyword evidence="7" id="KW-0175">Coiled coil</keyword>
<feature type="domain" description="USP" evidence="9">
    <location>
        <begin position="193"/>
        <end position="662"/>
    </location>
</feature>
<dbReference type="PROSITE" id="PS00973">
    <property type="entry name" value="USP_2"/>
    <property type="match status" value="1"/>
</dbReference>
<evidence type="ECO:0000256" key="2">
    <source>
        <dbReference type="ARBA" id="ARBA00012759"/>
    </source>
</evidence>
<feature type="compositionally biased region" description="Low complexity" evidence="8">
    <location>
        <begin position="1064"/>
        <end position="1075"/>
    </location>
</feature>
<feature type="region of interest" description="Disordered" evidence="8">
    <location>
        <begin position="110"/>
        <end position="132"/>
    </location>
</feature>
<evidence type="ECO:0000313" key="12">
    <source>
        <dbReference type="Proteomes" id="UP000663829"/>
    </source>
</evidence>
<evidence type="ECO:0000256" key="3">
    <source>
        <dbReference type="ARBA" id="ARBA00022670"/>
    </source>
</evidence>
<dbReference type="InterPro" id="IPR044635">
    <property type="entry name" value="UBP14-like"/>
</dbReference>
<keyword evidence="12" id="KW-1185">Reference proteome</keyword>
<dbReference type="InterPro" id="IPR001394">
    <property type="entry name" value="Peptidase_C19_UCH"/>
</dbReference>
<evidence type="ECO:0000313" key="11">
    <source>
        <dbReference type="EMBL" id="CAF3640054.1"/>
    </source>
</evidence>
<evidence type="ECO:0000256" key="7">
    <source>
        <dbReference type="SAM" id="Coils"/>
    </source>
</evidence>
<keyword evidence="6" id="KW-0788">Thiol protease</keyword>
<dbReference type="InterPro" id="IPR038765">
    <property type="entry name" value="Papain-like_cys_pep_sf"/>
</dbReference>
<feature type="region of interest" description="Disordered" evidence="8">
    <location>
        <begin position="503"/>
        <end position="533"/>
    </location>
</feature>
<dbReference type="GO" id="GO:0004843">
    <property type="term" value="F:cysteine-type deubiquitinase activity"/>
    <property type="evidence" value="ECO:0007669"/>
    <property type="project" value="UniProtKB-EC"/>
</dbReference>
<dbReference type="PANTHER" id="PTHR43982:SF6">
    <property type="entry name" value="UBIQUITIN CARBOXYL-TERMINAL HYDROLASE 2-RELATED"/>
    <property type="match status" value="1"/>
</dbReference>
<dbReference type="EC" id="3.4.19.12" evidence="2"/>
<dbReference type="GO" id="GO:0061136">
    <property type="term" value="P:regulation of proteasomal protein catabolic process"/>
    <property type="evidence" value="ECO:0007669"/>
    <property type="project" value="TreeGrafter"/>
</dbReference>
<dbReference type="GO" id="GO:0043161">
    <property type="term" value="P:proteasome-mediated ubiquitin-dependent protein catabolic process"/>
    <property type="evidence" value="ECO:0007669"/>
    <property type="project" value="InterPro"/>
</dbReference>
<feature type="compositionally biased region" description="Polar residues" evidence="8">
    <location>
        <begin position="1076"/>
        <end position="1089"/>
    </location>
</feature>
<dbReference type="PROSITE" id="PS00972">
    <property type="entry name" value="USP_1"/>
    <property type="match status" value="1"/>
</dbReference>
<evidence type="ECO:0000256" key="8">
    <source>
        <dbReference type="SAM" id="MobiDB-lite"/>
    </source>
</evidence>
<dbReference type="Proteomes" id="UP000681722">
    <property type="component" value="Unassembled WGS sequence"/>
</dbReference>
<evidence type="ECO:0000259" key="9">
    <source>
        <dbReference type="PROSITE" id="PS50235"/>
    </source>
</evidence>
<evidence type="ECO:0000256" key="1">
    <source>
        <dbReference type="ARBA" id="ARBA00000707"/>
    </source>
</evidence>
<reference evidence="10" key="1">
    <citation type="submission" date="2021-02" db="EMBL/GenBank/DDBJ databases">
        <authorList>
            <person name="Nowell W R."/>
        </authorList>
    </citation>
    <scope>NUCLEOTIDE SEQUENCE</scope>
</reference>
<evidence type="ECO:0000256" key="4">
    <source>
        <dbReference type="ARBA" id="ARBA00022786"/>
    </source>
</evidence>
<keyword evidence="4" id="KW-0833">Ubl conjugation pathway</keyword>
<name>A0A813W4X5_9BILA</name>
<dbReference type="PANTHER" id="PTHR43982">
    <property type="entry name" value="UBIQUITIN CARBOXYL-TERMINAL HYDROLASE"/>
    <property type="match status" value="1"/>
</dbReference>
<gene>
    <name evidence="10" type="ORF">GPM918_LOCUS6144</name>
    <name evidence="11" type="ORF">SRO942_LOCUS6144</name>
</gene>
<evidence type="ECO:0000313" key="10">
    <source>
        <dbReference type="EMBL" id="CAF0852446.1"/>
    </source>
</evidence>
<keyword evidence="3" id="KW-0645">Protease</keyword>
<dbReference type="InterPro" id="IPR018200">
    <property type="entry name" value="USP_CS"/>
</dbReference>
<dbReference type="Pfam" id="PF00443">
    <property type="entry name" value="UCH"/>
    <property type="match status" value="1"/>
</dbReference>
<dbReference type="EMBL" id="CAJNOQ010000933">
    <property type="protein sequence ID" value="CAF0852446.1"/>
    <property type="molecule type" value="Genomic_DNA"/>
</dbReference>
<dbReference type="InterPro" id="IPR028889">
    <property type="entry name" value="USP"/>
</dbReference>
<keyword evidence="5" id="KW-0378">Hydrolase</keyword>
<feature type="compositionally biased region" description="Polar residues" evidence="8">
    <location>
        <begin position="1158"/>
        <end position="1172"/>
    </location>
</feature>
<dbReference type="PROSITE" id="PS50235">
    <property type="entry name" value="USP_3"/>
    <property type="match status" value="1"/>
</dbReference>
<feature type="region of interest" description="Disordered" evidence="8">
    <location>
        <begin position="1245"/>
        <end position="1264"/>
    </location>
</feature>
<organism evidence="10 12">
    <name type="scientific">Didymodactylos carnosus</name>
    <dbReference type="NCBI Taxonomy" id="1234261"/>
    <lineage>
        <taxon>Eukaryota</taxon>
        <taxon>Metazoa</taxon>
        <taxon>Spiralia</taxon>
        <taxon>Gnathifera</taxon>
        <taxon>Rotifera</taxon>
        <taxon>Eurotatoria</taxon>
        <taxon>Bdelloidea</taxon>
        <taxon>Philodinida</taxon>
        <taxon>Philodinidae</taxon>
        <taxon>Didymodactylos</taxon>
    </lineage>
</organism>
<accession>A0A813W4X5</accession>
<evidence type="ECO:0000256" key="6">
    <source>
        <dbReference type="ARBA" id="ARBA00022807"/>
    </source>
</evidence>
<dbReference type="AlphaFoldDB" id="A0A813W4X5"/>
<dbReference type="GO" id="GO:0070628">
    <property type="term" value="F:proteasome binding"/>
    <property type="evidence" value="ECO:0007669"/>
    <property type="project" value="TreeGrafter"/>
</dbReference>
<feature type="region of interest" description="Disordered" evidence="8">
    <location>
        <begin position="715"/>
        <end position="735"/>
    </location>
</feature>
<feature type="region of interest" description="Disordered" evidence="8">
    <location>
        <begin position="1063"/>
        <end position="1232"/>
    </location>
</feature>
<feature type="compositionally biased region" description="Low complexity" evidence="8">
    <location>
        <begin position="1126"/>
        <end position="1136"/>
    </location>
</feature>
<feature type="compositionally biased region" description="Low complexity" evidence="8">
    <location>
        <begin position="512"/>
        <end position="527"/>
    </location>
</feature>
<feature type="coiled-coil region" evidence="7">
    <location>
        <begin position="842"/>
        <end position="869"/>
    </location>
</feature>
<dbReference type="SUPFAM" id="SSF54001">
    <property type="entry name" value="Cysteine proteinases"/>
    <property type="match status" value="1"/>
</dbReference>
<comment type="catalytic activity">
    <reaction evidence="1">
        <text>Thiol-dependent hydrolysis of ester, thioester, amide, peptide and isopeptide bonds formed by the C-terminal Gly of ubiquitin (a 76-residue protein attached to proteins as an intracellular targeting signal).</text>
        <dbReference type="EC" id="3.4.19.12"/>
    </reaction>
</comment>
<dbReference type="Gene3D" id="3.90.70.10">
    <property type="entry name" value="Cysteine proteinases"/>
    <property type="match status" value="1"/>
</dbReference>
<dbReference type="EMBL" id="CAJOBC010000933">
    <property type="protein sequence ID" value="CAF3640054.1"/>
    <property type="molecule type" value="Genomic_DNA"/>
</dbReference>
<feature type="compositionally biased region" description="Low complexity" evidence="8">
    <location>
        <begin position="1194"/>
        <end position="1205"/>
    </location>
</feature>
<feature type="compositionally biased region" description="Polar residues" evidence="8">
    <location>
        <begin position="1137"/>
        <end position="1149"/>
    </location>
</feature>
<protein>
    <recommendedName>
        <fullName evidence="2">ubiquitinyl hydrolase 1</fullName>
        <ecNumber evidence="2">3.4.19.12</ecNumber>
    </recommendedName>
</protein>
<evidence type="ECO:0000256" key="5">
    <source>
        <dbReference type="ARBA" id="ARBA00022801"/>
    </source>
</evidence>
<feature type="compositionally biased region" description="Low complexity" evidence="8">
    <location>
        <begin position="1095"/>
        <end position="1111"/>
    </location>
</feature>
<dbReference type="GO" id="GO:0016579">
    <property type="term" value="P:protein deubiquitination"/>
    <property type="evidence" value="ECO:0007669"/>
    <property type="project" value="InterPro"/>
</dbReference>
<sequence length="1264" mass="145618">MLQPINSLATLETQNAFIQVVKIVIRADAIGGKDQENIETKKDDYLSLCKNVTFWILFRFPFRLREITGLDDNSINQTIEACKDPDTGRYSLEQVISLLFDDNSLRNNLQRSHSNNVPALQNSANAVSNDRSLSPSLKQRLSDSITDDVIELSPADGAQPDDELERALQLSRETMEQIIDESDVTERTKDEPAGLKNVGNTCWFNSVVQTLYTLPYFRRLILSFQWQSRLFTDDLQAVGFTEELRNLFTLMLKSPRRSINPDRAIKKFKGTRKLCRVDFSHEDCSEFATLLIDLIELAFEATGKSQLTIDNSNQEYINPMNVLVTGEVIVERTEPKNDINERTEALRQINIQMIDSGNLYDGLETLWLGSADETLIRFTQDAQAINEQRWLTRVPPILFICLNRYRFSQTTKQASKIIGPFEFYPKLYIDRYLQINKDLILAKRNAAKFLYAQLRELQNTLNNYIKYPCNDEAFSLANAIRIVYEFATGCRLNPLPPKKTDSLVLDPTVPHSSSSTSSSLLSPPRSRQQTNTIRPSQISNDELLFIQNTLPAWLTEIEAKCAHIREDICRVQAELKQLYDDPQLKKKCYNLHAVCVHEGSATLGHFWTYVYHPDREKWFRYNDNEVTQTTWDEVYEAGLGAKASSDKEERVPSAYLLVYIDADAKRLHEDYPIELNHELQRVLEDDMQLLQQQLETIKLERLYSDMKSACEKSDKQRGQVPFFSEPNSSNEKNEMSFDPEIIKPVTDVTLKLLRNHSEKILSCGIQRLFSEAVDKEIKRNTYSSNQITSDLPQTDHRLSHFITYLSANRVDNIYKQRALIDIIRLIQLSNDDIRLKILKMQAQVVCNEMRMANEQLQEYQRLLTDYKDYRSVIAAFLAGCQLMNEDKFEEAITYFCVACEYNLRLSKNCTLPMRAMDSCLLFKVRRLCFERWNAVVIDRFKNDLDYRLDTMTHQFLPCLMQLKLSSDDDQSYISEIQRLWCLLLDRIEPQRLTLLEEFLQRLLEQPIGQHYHSVSINKNNLFERYEEAVHHLYDKYPTHFAKEPTMIATPPSPVTTPMISESIQQQTNDYQPQQQPSHPNFLTQSSPFTHRTYLNPLSNTSRSSSSRPTLSQPVGVAPTSRPTGSIPIPVQIQQPINNSTSPSFSQLQFVNRLHHHQQQPSCDTNNTPTSSYPHRLLPSTRPVTGTVSGFAGFDRSSNDNSRNDNTALTKSGSISPMQQDYTNDQEQEQQTTGTRDILNRQQQFIDSSHHRRLNLSPPSPPPQP</sequence>